<dbReference type="Proteomes" id="UP000829398">
    <property type="component" value="Chromosome 9"/>
</dbReference>
<keyword evidence="2" id="KW-1185">Reference proteome</keyword>
<name>A0ACB8I9C5_CITSI</name>
<proteinExistence type="predicted"/>
<evidence type="ECO:0000313" key="1">
    <source>
        <dbReference type="EMBL" id="KAH9683567.1"/>
    </source>
</evidence>
<protein>
    <submittedName>
        <fullName evidence="1">RING-H2 finger protein ATL2</fullName>
    </submittedName>
</protein>
<accession>A0ACB8I9C5</accession>
<reference evidence="2" key="1">
    <citation type="journal article" date="2023" name="Hortic. Res.">
        <title>A chromosome-level phased genome enabling allele-level studies in sweet orange: a case study on citrus Huanglongbing tolerance.</title>
        <authorList>
            <person name="Wu B."/>
            <person name="Yu Q."/>
            <person name="Deng Z."/>
            <person name="Duan Y."/>
            <person name="Luo F."/>
            <person name="Gmitter F. Jr."/>
        </authorList>
    </citation>
    <scope>NUCLEOTIDE SEQUENCE [LARGE SCALE GENOMIC DNA]</scope>
    <source>
        <strain evidence="2">cv. Valencia</strain>
    </source>
</reference>
<comment type="caution">
    <text evidence="1">The sequence shown here is derived from an EMBL/GenBank/DDBJ whole genome shotgun (WGS) entry which is preliminary data.</text>
</comment>
<dbReference type="EMBL" id="CM039178">
    <property type="protein sequence ID" value="KAH9683567.1"/>
    <property type="molecule type" value="Genomic_DNA"/>
</dbReference>
<gene>
    <name evidence="1" type="ORF">KPL71_027722</name>
</gene>
<evidence type="ECO:0000313" key="2">
    <source>
        <dbReference type="Proteomes" id="UP000829398"/>
    </source>
</evidence>
<sequence length="273" mass="30567">MENDVDPRGSNSDNRGYALSGRIMLSSIVILFFVVILMVCLHLYARWYLVQARRRQVRRHRHRRTQFVFYVDPTNPSATSSRGLDSSVLKSLPVFVYSSKTHADAMDCAVCLSEFEENESGRVLPGCNHSFHIGCIDMWFHSHSTCPLCRTPVELVTAQPEDPVQPDNPVPVRVSVHEPGSSSIDEPTGCDSSAGQGSSFVSSFRRMLSREKKGNSTAPGNDVDIERGRFTSFEDTWAVDSVEHVADFGVAVDLPADRQRYEDVVYKKKNSPH</sequence>
<organism evidence="1 2">
    <name type="scientific">Citrus sinensis</name>
    <name type="common">Sweet orange</name>
    <name type="synonym">Citrus aurantium var. sinensis</name>
    <dbReference type="NCBI Taxonomy" id="2711"/>
    <lineage>
        <taxon>Eukaryota</taxon>
        <taxon>Viridiplantae</taxon>
        <taxon>Streptophyta</taxon>
        <taxon>Embryophyta</taxon>
        <taxon>Tracheophyta</taxon>
        <taxon>Spermatophyta</taxon>
        <taxon>Magnoliopsida</taxon>
        <taxon>eudicotyledons</taxon>
        <taxon>Gunneridae</taxon>
        <taxon>Pentapetalae</taxon>
        <taxon>rosids</taxon>
        <taxon>malvids</taxon>
        <taxon>Sapindales</taxon>
        <taxon>Rutaceae</taxon>
        <taxon>Aurantioideae</taxon>
        <taxon>Citrus</taxon>
    </lineage>
</organism>